<reference evidence="3 4" key="1">
    <citation type="submission" date="2016-11" db="EMBL/GenBank/DDBJ databases">
        <authorList>
            <person name="Jaros S."/>
            <person name="Januszkiewicz K."/>
            <person name="Wedrychowicz H."/>
        </authorList>
    </citation>
    <scope>NUCLEOTIDE SEQUENCE [LARGE SCALE GENOMIC DNA]</scope>
    <source>
        <strain evidence="3 4">DSM 19022</strain>
    </source>
</reference>
<evidence type="ECO:0000259" key="1">
    <source>
        <dbReference type="PROSITE" id="PS51831"/>
    </source>
</evidence>
<dbReference type="STRING" id="1122184.SAMN02745176_01048"/>
<dbReference type="InterPro" id="IPR037522">
    <property type="entry name" value="HD_GYP_dom"/>
</dbReference>
<dbReference type="Pfam" id="PF13487">
    <property type="entry name" value="HD_5"/>
    <property type="match status" value="1"/>
</dbReference>
<dbReference type="EMBL" id="FQZS01000006">
    <property type="protein sequence ID" value="SHI69024.1"/>
    <property type="molecule type" value="Genomic_DNA"/>
</dbReference>
<evidence type="ECO:0000313" key="4">
    <source>
        <dbReference type="Proteomes" id="UP000184442"/>
    </source>
</evidence>
<dbReference type="InterPro" id="IPR003607">
    <property type="entry name" value="HD/PDEase_dom"/>
</dbReference>
<dbReference type="Proteomes" id="UP000184442">
    <property type="component" value="Unassembled WGS sequence"/>
</dbReference>
<name>A0A1M6D770_9FIRM</name>
<accession>A0A1M6D770</accession>
<dbReference type="NCBIfam" id="TIGR00277">
    <property type="entry name" value="HDIG"/>
    <property type="match status" value="1"/>
</dbReference>
<organism evidence="3 4">
    <name type="scientific">Lutispora thermophila DSM 19022</name>
    <dbReference type="NCBI Taxonomy" id="1122184"/>
    <lineage>
        <taxon>Bacteria</taxon>
        <taxon>Bacillati</taxon>
        <taxon>Bacillota</taxon>
        <taxon>Clostridia</taxon>
        <taxon>Lutisporales</taxon>
        <taxon>Lutisporaceae</taxon>
        <taxon>Lutispora</taxon>
    </lineage>
</organism>
<evidence type="ECO:0000259" key="2">
    <source>
        <dbReference type="PROSITE" id="PS51832"/>
    </source>
</evidence>
<dbReference type="SUPFAM" id="SSF109604">
    <property type="entry name" value="HD-domain/PDEase-like"/>
    <property type="match status" value="1"/>
</dbReference>
<dbReference type="OrthoDB" id="9804747at2"/>
<proteinExistence type="predicted"/>
<dbReference type="InterPro" id="IPR006674">
    <property type="entry name" value="HD_domain"/>
</dbReference>
<dbReference type="AlphaFoldDB" id="A0A1M6D770"/>
<feature type="domain" description="HD-GYP" evidence="2">
    <location>
        <begin position="111"/>
        <end position="307"/>
    </location>
</feature>
<dbReference type="PROSITE" id="PS51832">
    <property type="entry name" value="HD_GYP"/>
    <property type="match status" value="1"/>
</dbReference>
<evidence type="ECO:0000313" key="3">
    <source>
        <dbReference type="EMBL" id="SHI69024.1"/>
    </source>
</evidence>
<protein>
    <submittedName>
        <fullName evidence="3">HDIG domain-containing protein</fullName>
    </submittedName>
</protein>
<dbReference type="SMART" id="SM00471">
    <property type="entry name" value="HDc"/>
    <property type="match status" value="1"/>
</dbReference>
<dbReference type="CDD" id="cd00077">
    <property type="entry name" value="HDc"/>
    <property type="match status" value="1"/>
</dbReference>
<dbReference type="Gene3D" id="1.10.3210.10">
    <property type="entry name" value="Hypothetical protein af1432"/>
    <property type="match status" value="1"/>
</dbReference>
<gene>
    <name evidence="3" type="ORF">SAMN02745176_01048</name>
</gene>
<sequence>MKKKYVHIDQCETGYILADDVYDDRGLLIISKDTAIDDYIINKLDNFDIRQLCVYEDHQMDKKEIRKQYIEHLKKDYKKNVDDMKQLMCDLASGRKLEYERIKRISDSVYSEVRYMINVPEFMNVVKDIDEYTYKHSINVGIYAFLLAKWLGLEEEEIKNVVMTGILHDIGKAKVPVDILNKKGSLLPEEFEKIKEHTSIGYKLSLEIAQLSEEIREGILMHHENEDGSGYPSGLRGNEISKYAKIIAVADVYDALTSERAYKKRITPFEAFKEIIRIGYSKFDTRILMTFLSNIYRYYIGTLVRMSNGQIGQIVFISPEKISTPIVFLNGKYIDLSQMKYFKIEEVL</sequence>
<dbReference type="PANTHER" id="PTHR43155">
    <property type="entry name" value="CYCLIC DI-GMP PHOSPHODIESTERASE PA4108-RELATED"/>
    <property type="match status" value="1"/>
</dbReference>
<dbReference type="PROSITE" id="PS51831">
    <property type="entry name" value="HD"/>
    <property type="match status" value="1"/>
</dbReference>
<dbReference type="InterPro" id="IPR006675">
    <property type="entry name" value="HDIG_dom"/>
</dbReference>
<dbReference type="RefSeq" id="WP_073025177.1">
    <property type="nucleotide sequence ID" value="NZ_FQZS01000006.1"/>
</dbReference>
<keyword evidence="4" id="KW-1185">Reference proteome</keyword>
<dbReference type="PANTHER" id="PTHR43155:SF2">
    <property type="entry name" value="CYCLIC DI-GMP PHOSPHODIESTERASE PA4108"/>
    <property type="match status" value="1"/>
</dbReference>
<feature type="domain" description="HD" evidence="1">
    <location>
        <begin position="133"/>
        <end position="256"/>
    </location>
</feature>